<dbReference type="GO" id="GO:0009231">
    <property type="term" value="P:riboflavin biosynthetic process"/>
    <property type="evidence" value="ECO:0007669"/>
    <property type="project" value="TreeGrafter"/>
</dbReference>
<keyword evidence="4" id="KW-0862">Zinc</keyword>
<dbReference type="InterPro" id="IPR024087">
    <property type="entry name" value="Creatininase-like_sf"/>
</dbReference>
<dbReference type="SUPFAM" id="SSF102215">
    <property type="entry name" value="Creatininase"/>
    <property type="match status" value="1"/>
</dbReference>
<evidence type="ECO:0000313" key="6">
    <source>
        <dbReference type="EMBL" id="SDF73525.1"/>
    </source>
</evidence>
<name>A0A1G7NHF7_9ACTN</name>
<protein>
    <submittedName>
        <fullName evidence="6">Creatinine amidohydrolase</fullName>
    </submittedName>
</protein>
<evidence type="ECO:0000256" key="2">
    <source>
        <dbReference type="ARBA" id="ARBA00022723"/>
    </source>
</evidence>
<keyword evidence="7" id="KW-1185">Reference proteome</keyword>
<dbReference type="GO" id="GO:0016811">
    <property type="term" value="F:hydrolase activity, acting on carbon-nitrogen (but not peptide) bonds, in linear amides"/>
    <property type="evidence" value="ECO:0007669"/>
    <property type="project" value="TreeGrafter"/>
</dbReference>
<keyword evidence="3 6" id="KW-0378">Hydrolase</keyword>
<dbReference type="PANTHER" id="PTHR35005:SF1">
    <property type="entry name" value="2-AMINO-5-FORMYLAMINO-6-RIBOSYLAMINOPYRIMIDIN-4(3H)-ONE 5'-MONOPHOSPHATE DEFORMYLASE"/>
    <property type="match status" value="1"/>
</dbReference>
<dbReference type="STRING" id="1550231.SAMN05660662_3168"/>
<dbReference type="EMBL" id="FNBT01000006">
    <property type="protein sequence ID" value="SDF73525.1"/>
    <property type="molecule type" value="Genomic_DNA"/>
</dbReference>
<reference evidence="7" key="1">
    <citation type="submission" date="2016-10" db="EMBL/GenBank/DDBJ databases">
        <authorList>
            <person name="Varghese N."/>
            <person name="Submissions S."/>
        </authorList>
    </citation>
    <scope>NUCLEOTIDE SEQUENCE [LARGE SCALE GENOMIC DNA]</scope>
    <source>
        <strain evidence="7">DSM 44268</strain>
    </source>
</reference>
<dbReference type="Proteomes" id="UP000199406">
    <property type="component" value="Unassembled WGS sequence"/>
</dbReference>
<dbReference type="Gene3D" id="3.40.50.10310">
    <property type="entry name" value="Creatininase"/>
    <property type="match status" value="1"/>
</dbReference>
<dbReference type="InterPro" id="IPR023871">
    <property type="entry name" value="MftE"/>
</dbReference>
<comment type="cofactor">
    <cofactor evidence="1">
        <name>Zn(2+)</name>
        <dbReference type="ChEBI" id="CHEBI:29105"/>
    </cofactor>
</comment>
<organism evidence="6 7">
    <name type="scientific">Blastococcus aurantiacus</name>
    <dbReference type="NCBI Taxonomy" id="1550231"/>
    <lineage>
        <taxon>Bacteria</taxon>
        <taxon>Bacillati</taxon>
        <taxon>Actinomycetota</taxon>
        <taxon>Actinomycetes</taxon>
        <taxon>Geodermatophilales</taxon>
        <taxon>Geodermatophilaceae</taxon>
        <taxon>Blastococcus</taxon>
    </lineage>
</organism>
<dbReference type="NCBIfam" id="TIGR03964">
    <property type="entry name" value="mycofact_creat"/>
    <property type="match status" value="1"/>
</dbReference>
<dbReference type="GO" id="GO:0046872">
    <property type="term" value="F:metal ion binding"/>
    <property type="evidence" value="ECO:0007669"/>
    <property type="project" value="UniProtKB-KW"/>
</dbReference>
<dbReference type="RefSeq" id="WP_091768741.1">
    <property type="nucleotide sequence ID" value="NZ_FNBT01000006.1"/>
</dbReference>
<dbReference type="OrthoDB" id="9801445at2"/>
<evidence type="ECO:0000256" key="1">
    <source>
        <dbReference type="ARBA" id="ARBA00001947"/>
    </source>
</evidence>
<dbReference type="InterPro" id="IPR003785">
    <property type="entry name" value="Creatininase/forma_Hydrolase"/>
</dbReference>
<dbReference type="AlphaFoldDB" id="A0A1G7NHF7"/>
<accession>A0A1G7NHF7</accession>
<keyword evidence="2" id="KW-0479">Metal-binding</keyword>
<evidence type="ECO:0000256" key="5">
    <source>
        <dbReference type="ARBA" id="ARBA00024029"/>
    </source>
</evidence>
<evidence type="ECO:0000256" key="3">
    <source>
        <dbReference type="ARBA" id="ARBA00022801"/>
    </source>
</evidence>
<proteinExistence type="inferred from homology"/>
<gene>
    <name evidence="6" type="ORF">SAMN05660662_3168</name>
</gene>
<sequence length="230" mass="23405">MAELAGAVWPRIPEAAQLVVPLGSVEQHGHHLPLATDTAVASAVARAALPDLDGALLAPALPYGASGEHEGFPGTVSIGTEALTAVLVELGRSACRWAPRLLVVNGHGGNLEALRAAVPLLRTEGRDVAWFACGVPGGDAHAGRTETSLMLHVEPDEVREADAVAGETAPVRALLPRLRAEGVRAVSPTGVLGDPAGASGAEGAELLAALARRLVAAAAEWRVDPTGRLG</sequence>
<dbReference type="Pfam" id="PF02633">
    <property type="entry name" value="Creatininase"/>
    <property type="match status" value="1"/>
</dbReference>
<evidence type="ECO:0000256" key="4">
    <source>
        <dbReference type="ARBA" id="ARBA00022833"/>
    </source>
</evidence>
<dbReference type="PANTHER" id="PTHR35005">
    <property type="entry name" value="3-DEHYDRO-SCYLLO-INOSOSE HYDROLASE"/>
    <property type="match status" value="1"/>
</dbReference>
<evidence type="ECO:0000313" key="7">
    <source>
        <dbReference type="Proteomes" id="UP000199406"/>
    </source>
</evidence>
<comment type="similarity">
    <text evidence="5">Belongs to the creatininase superfamily.</text>
</comment>